<name>A0A0D3J749_EMIH1</name>
<evidence type="ECO:0000313" key="4">
    <source>
        <dbReference type="Proteomes" id="UP000013827"/>
    </source>
</evidence>
<dbReference type="EnsemblProtists" id="EOD19334">
    <property type="protein sequence ID" value="EOD19334"/>
    <property type="gene ID" value="EMIHUDRAFT_118005"/>
</dbReference>
<organism evidence="3 4">
    <name type="scientific">Emiliania huxleyi (strain CCMP1516)</name>
    <dbReference type="NCBI Taxonomy" id="280463"/>
    <lineage>
        <taxon>Eukaryota</taxon>
        <taxon>Haptista</taxon>
        <taxon>Haptophyta</taxon>
        <taxon>Prymnesiophyceae</taxon>
        <taxon>Isochrysidales</taxon>
        <taxon>Noelaerhabdaceae</taxon>
        <taxon>Emiliania</taxon>
    </lineage>
</organism>
<accession>A0A0D3J749</accession>
<dbReference type="RefSeq" id="XP_005771763.1">
    <property type="nucleotide sequence ID" value="XM_005771706.1"/>
</dbReference>
<dbReference type="GO" id="GO:0008168">
    <property type="term" value="F:methyltransferase activity"/>
    <property type="evidence" value="ECO:0007669"/>
    <property type="project" value="InterPro"/>
</dbReference>
<evidence type="ECO:0000256" key="1">
    <source>
        <dbReference type="SAM" id="MobiDB-lite"/>
    </source>
</evidence>
<feature type="transmembrane region" description="Helical" evidence="2">
    <location>
        <begin position="6"/>
        <end position="26"/>
    </location>
</feature>
<dbReference type="SUPFAM" id="SSF75217">
    <property type="entry name" value="alpha/beta knot"/>
    <property type="match status" value="1"/>
</dbReference>
<dbReference type="InterPro" id="IPR029026">
    <property type="entry name" value="tRNA_m1G_MTases_N"/>
</dbReference>
<reference evidence="4" key="1">
    <citation type="journal article" date="2013" name="Nature">
        <title>Pan genome of the phytoplankton Emiliania underpins its global distribution.</title>
        <authorList>
            <person name="Read B.A."/>
            <person name="Kegel J."/>
            <person name="Klute M.J."/>
            <person name="Kuo A."/>
            <person name="Lefebvre S.C."/>
            <person name="Maumus F."/>
            <person name="Mayer C."/>
            <person name="Miller J."/>
            <person name="Monier A."/>
            <person name="Salamov A."/>
            <person name="Young J."/>
            <person name="Aguilar M."/>
            <person name="Claverie J.M."/>
            <person name="Frickenhaus S."/>
            <person name="Gonzalez K."/>
            <person name="Herman E.K."/>
            <person name="Lin Y.C."/>
            <person name="Napier J."/>
            <person name="Ogata H."/>
            <person name="Sarno A.F."/>
            <person name="Shmutz J."/>
            <person name="Schroeder D."/>
            <person name="de Vargas C."/>
            <person name="Verret F."/>
            <person name="von Dassow P."/>
            <person name="Valentin K."/>
            <person name="Van de Peer Y."/>
            <person name="Wheeler G."/>
            <person name="Dacks J.B."/>
            <person name="Delwiche C.F."/>
            <person name="Dyhrman S.T."/>
            <person name="Glockner G."/>
            <person name="John U."/>
            <person name="Richards T."/>
            <person name="Worden A.Z."/>
            <person name="Zhang X."/>
            <person name="Grigoriev I.V."/>
            <person name="Allen A.E."/>
            <person name="Bidle K."/>
            <person name="Borodovsky M."/>
            <person name="Bowler C."/>
            <person name="Brownlee C."/>
            <person name="Cock J.M."/>
            <person name="Elias M."/>
            <person name="Gladyshev V.N."/>
            <person name="Groth M."/>
            <person name="Guda C."/>
            <person name="Hadaegh A."/>
            <person name="Iglesias-Rodriguez M.D."/>
            <person name="Jenkins J."/>
            <person name="Jones B.M."/>
            <person name="Lawson T."/>
            <person name="Leese F."/>
            <person name="Lindquist E."/>
            <person name="Lobanov A."/>
            <person name="Lomsadze A."/>
            <person name="Malik S.B."/>
            <person name="Marsh M.E."/>
            <person name="Mackinder L."/>
            <person name="Mock T."/>
            <person name="Mueller-Roeber B."/>
            <person name="Pagarete A."/>
            <person name="Parker M."/>
            <person name="Probert I."/>
            <person name="Quesneville H."/>
            <person name="Raines C."/>
            <person name="Rensing S.A."/>
            <person name="Riano-Pachon D.M."/>
            <person name="Richier S."/>
            <person name="Rokitta S."/>
            <person name="Shiraiwa Y."/>
            <person name="Soanes D.M."/>
            <person name="van der Giezen M."/>
            <person name="Wahlund T.M."/>
            <person name="Williams B."/>
            <person name="Wilson W."/>
            <person name="Wolfe G."/>
            <person name="Wurch L.L."/>
        </authorList>
    </citation>
    <scope>NUCLEOTIDE SEQUENCE</scope>
</reference>
<evidence type="ECO:0000256" key="2">
    <source>
        <dbReference type="SAM" id="Phobius"/>
    </source>
</evidence>
<keyword evidence="2" id="KW-0812">Transmembrane</keyword>
<dbReference type="PaxDb" id="2903-EOD19334"/>
<evidence type="ECO:0000313" key="3">
    <source>
        <dbReference type="EnsemblProtists" id="EOD19334"/>
    </source>
</evidence>
<keyword evidence="2" id="KW-0472">Membrane</keyword>
<dbReference type="KEGG" id="ehx:EMIHUDRAFT_118005"/>
<protein>
    <recommendedName>
        <fullName evidence="5">tRNA/rRNA methyltransferase SpoU type domain-containing protein</fullName>
    </recommendedName>
</protein>
<dbReference type="STRING" id="2903.R1EEM7"/>
<dbReference type="InterPro" id="IPR029028">
    <property type="entry name" value="Alpha/beta_knot_MTases"/>
</dbReference>
<dbReference type="GO" id="GO:0002938">
    <property type="term" value="P:tRNA guanine ribose methylation"/>
    <property type="evidence" value="ECO:0007669"/>
    <property type="project" value="TreeGrafter"/>
</dbReference>
<dbReference type="HOGENOM" id="CLU_957888_0_0_1"/>
<dbReference type="Gene3D" id="3.40.1280.10">
    <property type="match status" value="1"/>
</dbReference>
<reference evidence="3" key="2">
    <citation type="submission" date="2024-10" db="UniProtKB">
        <authorList>
            <consortium name="EnsemblProtists"/>
        </authorList>
    </citation>
    <scope>IDENTIFICATION</scope>
</reference>
<feature type="region of interest" description="Disordered" evidence="1">
    <location>
        <begin position="79"/>
        <end position="101"/>
    </location>
</feature>
<evidence type="ECO:0008006" key="5">
    <source>
        <dbReference type="Google" id="ProtNLM"/>
    </source>
</evidence>
<keyword evidence="4" id="KW-1185">Reference proteome</keyword>
<dbReference type="PANTHER" id="PTHR43453">
    <property type="entry name" value="RRNA METHYLASE-LIKE"/>
    <property type="match status" value="1"/>
</dbReference>
<dbReference type="InterPro" id="IPR033671">
    <property type="entry name" value="TrmH"/>
</dbReference>
<sequence>MLPPATTRSTAVSLLAGGLVAVALIMNARRRSRRLFLFCSMCSQMKPSTAFTARQCKRRDAVRKCERCVATFVPQSEAARRAERAKRQRTPAADKLLPPMPPSTPAPLFDSAEDPLRLARKAETVLRGRTDHIALVLENCCDDLNHVAVLRTCEALGVHRVMLVEANTPATADSAPAGQLAGSRARRRHAARAAQRGFAEASHWPFLRRGVSYDPLLGVRRSQLYAARLDADGRQLWVTDLSQEAAPLCAHAAGEPALPRLAVVVGSEGAGVSKTMLAAADRRGLPSGVDR</sequence>
<dbReference type="AlphaFoldDB" id="A0A0D3J749"/>
<dbReference type="PANTHER" id="PTHR43453:SF3">
    <property type="entry name" value="TRNA_RRNA METHYLTRANSFERASE SPOU TYPE DOMAIN-CONTAINING PROTEIN"/>
    <property type="match status" value="1"/>
</dbReference>
<dbReference type="Proteomes" id="UP000013827">
    <property type="component" value="Unassembled WGS sequence"/>
</dbReference>
<proteinExistence type="predicted"/>
<keyword evidence="2" id="KW-1133">Transmembrane helix</keyword>
<dbReference type="GeneID" id="17264880"/>